<evidence type="ECO:0000256" key="2">
    <source>
        <dbReference type="RuleBase" id="RU367006"/>
    </source>
</evidence>
<dbReference type="Gene3D" id="3.40.140.10">
    <property type="entry name" value="Cytidine Deaminase, domain 2"/>
    <property type="match status" value="1"/>
</dbReference>
<dbReference type="GO" id="GO:0008237">
    <property type="term" value="F:metallopeptidase activity"/>
    <property type="evidence" value="ECO:0007669"/>
    <property type="project" value="InterPro"/>
</dbReference>
<name>A0A7S0NK92_MICPS</name>
<feature type="domain" description="MPN" evidence="3">
    <location>
        <begin position="4"/>
        <end position="144"/>
    </location>
</feature>
<dbReference type="InterPro" id="IPR000555">
    <property type="entry name" value="JAMM/MPN+_dom"/>
</dbReference>
<dbReference type="PANTHER" id="PTHR10540:SF8">
    <property type="entry name" value="COP9 SIGNALOSOME COMPLEX SUBUNIT 6"/>
    <property type="match status" value="1"/>
</dbReference>
<dbReference type="PANTHER" id="PTHR10540">
    <property type="entry name" value="EUKARYOTIC TRANSLATION INITIATION FACTOR 3 SUBUNIT F-RELATED"/>
    <property type="match status" value="1"/>
</dbReference>
<dbReference type="Pfam" id="PF13012">
    <property type="entry name" value="MitMem_reg"/>
    <property type="match status" value="1"/>
</dbReference>
<evidence type="ECO:0000313" key="4">
    <source>
        <dbReference type="EMBL" id="CAD8518941.1"/>
    </source>
</evidence>
<gene>
    <name evidence="4" type="ORF">MCOM1403_LOCUS6367</name>
</gene>
<comment type="function">
    <text evidence="2">Component of the COP9 signalosome complex (CSN), a complex involved in various cellular and developmental processes.</text>
</comment>
<comment type="similarity">
    <text evidence="1 2">Belongs to the peptidase M67A family. CSN6 subfamily.</text>
</comment>
<dbReference type="InterPro" id="IPR033859">
    <property type="entry name" value="MPN_CSN6"/>
</dbReference>
<dbReference type="GO" id="GO:0008180">
    <property type="term" value="C:COP9 signalosome"/>
    <property type="evidence" value="ECO:0007669"/>
    <property type="project" value="UniProtKB-UniRule"/>
</dbReference>
<dbReference type="GO" id="GO:0005737">
    <property type="term" value="C:cytoplasm"/>
    <property type="evidence" value="ECO:0007669"/>
    <property type="project" value="UniProtKB-SubCell"/>
</dbReference>
<proteinExistence type="inferred from homology"/>
<dbReference type="CDD" id="cd08063">
    <property type="entry name" value="MPN_CSN6"/>
    <property type="match status" value="1"/>
</dbReference>
<keyword evidence="2" id="KW-0736">Signalosome</keyword>
<protein>
    <recommendedName>
        <fullName evidence="2">COP9 signalosome complex subunit 6</fullName>
    </recommendedName>
</protein>
<dbReference type="GO" id="GO:0000338">
    <property type="term" value="P:protein deneddylation"/>
    <property type="evidence" value="ECO:0007669"/>
    <property type="project" value="InterPro"/>
</dbReference>
<evidence type="ECO:0000256" key="1">
    <source>
        <dbReference type="ARBA" id="ARBA00010893"/>
    </source>
</evidence>
<dbReference type="AlphaFoldDB" id="A0A7S0NK92"/>
<keyword evidence="2" id="KW-0963">Cytoplasm</keyword>
<sequence>MEAYKLHPLALVNISDHYIRFKAQLPPEEEPPRVLGCLLGFQEGNRDLEICNSFELIWTPEEGTGRVIVDAEYLAGQKVRYKTVYPKMEVVGWYSTGQAVDHEHDLAIHKAICDASEAPVYLLFDPFRVGASEGAGKLRGAKLPIEIVEAVVHVGADGSPHASFRPAKYAIETEEVERIATDTLARASEGEGTMTGQYVSHLRNFGSATEMLNARIEAIVEYLRAADSGEIPRPDRAALRAAAALVKSLPKHGGSARLRADMAREYNDCLLTAYLATMTKGMAEMDVLQARFDAAGLEPGGGAAGGWRGRGRF</sequence>
<keyword evidence="2" id="KW-0539">Nucleus</keyword>
<dbReference type="SMART" id="SM00232">
    <property type="entry name" value="JAB_MPN"/>
    <property type="match status" value="1"/>
</dbReference>
<accession>A0A7S0NK92</accession>
<dbReference type="EMBL" id="HBEQ01007962">
    <property type="protein sequence ID" value="CAD8518941.1"/>
    <property type="molecule type" value="Transcribed_RNA"/>
</dbReference>
<dbReference type="InterPro" id="IPR037518">
    <property type="entry name" value="MPN"/>
</dbReference>
<organism evidence="4">
    <name type="scientific">Micromonas pusilla</name>
    <name type="common">Picoplanktonic green alga</name>
    <name type="synonym">Chromulina pusilla</name>
    <dbReference type="NCBI Taxonomy" id="38833"/>
    <lineage>
        <taxon>Eukaryota</taxon>
        <taxon>Viridiplantae</taxon>
        <taxon>Chlorophyta</taxon>
        <taxon>Mamiellophyceae</taxon>
        <taxon>Mamiellales</taxon>
        <taxon>Mamiellaceae</taxon>
        <taxon>Micromonas</taxon>
    </lineage>
</organism>
<reference evidence="4" key="1">
    <citation type="submission" date="2021-01" db="EMBL/GenBank/DDBJ databases">
        <authorList>
            <person name="Corre E."/>
            <person name="Pelletier E."/>
            <person name="Niang G."/>
            <person name="Scheremetjew M."/>
            <person name="Finn R."/>
            <person name="Kale V."/>
            <person name="Holt S."/>
            <person name="Cochrane G."/>
            <person name="Meng A."/>
            <person name="Brown T."/>
            <person name="Cohen L."/>
        </authorList>
    </citation>
    <scope>NUCLEOTIDE SEQUENCE</scope>
    <source>
        <strain evidence="4">CCMP1723</strain>
    </source>
</reference>
<evidence type="ECO:0000259" key="3">
    <source>
        <dbReference type="PROSITE" id="PS50249"/>
    </source>
</evidence>
<dbReference type="Pfam" id="PF01398">
    <property type="entry name" value="JAB"/>
    <property type="match status" value="1"/>
</dbReference>
<comment type="subcellular location">
    <subcellularLocation>
        <location evidence="2">Cytoplasm</location>
    </subcellularLocation>
    <subcellularLocation>
        <location evidence="2">Nucleus</location>
    </subcellularLocation>
</comment>
<dbReference type="PROSITE" id="PS50249">
    <property type="entry name" value="MPN"/>
    <property type="match status" value="1"/>
</dbReference>
<dbReference type="InterPro" id="IPR024969">
    <property type="entry name" value="EIF3F/CSN6-like_C"/>
</dbReference>